<dbReference type="PRINTS" id="PR00127">
    <property type="entry name" value="CLPPROTEASEP"/>
</dbReference>
<protein>
    <recommendedName>
        <fullName evidence="6">ATP-dependent Clp protease proteolytic subunit</fullName>
    </recommendedName>
</protein>
<gene>
    <name evidence="8" type="primary">clpP</name>
    <name evidence="8" type="ORF">AB406_2042</name>
</gene>
<sequence length="368" mass="41020">MILASQNNDLYLFGTIWDGDGVYFISKLSQMEQQYSEITLKIHSYGGSVFDGNLIANAIEKSPAKIRIEILGVAASMAGILLLSCKNVAMADNAYIMLHAPSGGTRGTASDHEKAANLLRKIELNFKKRLARRLNTTESNVSKYLEGDNWIDAEEALAIGLINEIIPAKVETIIPMEELEDKSETEVYNLYSRLLLTPAAITSNENNFNNDTMKKMLITAFALSLTEQSSDTAFVEALKDKFKDLEGNLEKEKRSKADMENQLKAYEENRIEALLEGVNASEEQKAIYRKVGATSGLDALEAILKDVTKPVAPNLSELVQNGSSGTTLTGREQWTFEQWQKEDPRGLEKLSQEDPKKFDTLFNAKYKK</sequence>
<evidence type="ECO:0000256" key="4">
    <source>
        <dbReference type="ARBA" id="ARBA00022801"/>
    </source>
</evidence>
<dbReference type="Proteomes" id="UP000189883">
    <property type="component" value="Chromosome"/>
</dbReference>
<evidence type="ECO:0000256" key="3">
    <source>
        <dbReference type="ARBA" id="ARBA00022670"/>
    </source>
</evidence>
<keyword evidence="7" id="KW-0175">Coiled coil</keyword>
<evidence type="ECO:0000256" key="7">
    <source>
        <dbReference type="SAM" id="Coils"/>
    </source>
</evidence>
<dbReference type="NCBIfam" id="NF045542">
    <property type="entry name" value="Clp_rel_HeadMat"/>
    <property type="match status" value="1"/>
</dbReference>
<keyword evidence="3 8" id="KW-0645">Protease</keyword>
<name>A0A1S7DV22_RIEAN</name>
<evidence type="ECO:0000256" key="2">
    <source>
        <dbReference type="ARBA" id="ARBA00022490"/>
    </source>
</evidence>
<dbReference type="InterPro" id="IPR029045">
    <property type="entry name" value="ClpP/crotonase-like_dom_sf"/>
</dbReference>
<comment type="similarity">
    <text evidence="1 6">Belongs to the peptidase S14 family.</text>
</comment>
<dbReference type="SUPFAM" id="SSF52096">
    <property type="entry name" value="ClpP/crotonase"/>
    <property type="match status" value="1"/>
</dbReference>
<keyword evidence="2" id="KW-0963">Cytoplasm</keyword>
<dbReference type="GO" id="GO:0051117">
    <property type="term" value="F:ATPase binding"/>
    <property type="evidence" value="ECO:0007669"/>
    <property type="project" value="TreeGrafter"/>
</dbReference>
<feature type="coiled-coil region" evidence="7">
    <location>
        <begin position="235"/>
        <end position="276"/>
    </location>
</feature>
<dbReference type="GO" id="GO:0009368">
    <property type="term" value="C:endopeptidase Clp complex"/>
    <property type="evidence" value="ECO:0007669"/>
    <property type="project" value="TreeGrafter"/>
</dbReference>
<evidence type="ECO:0000256" key="6">
    <source>
        <dbReference type="RuleBase" id="RU003567"/>
    </source>
</evidence>
<dbReference type="InterPro" id="IPR001907">
    <property type="entry name" value="ClpP"/>
</dbReference>
<dbReference type="EMBL" id="CP011859">
    <property type="protein sequence ID" value="AQY22982.1"/>
    <property type="molecule type" value="Genomic_DNA"/>
</dbReference>
<dbReference type="GO" id="GO:0004176">
    <property type="term" value="F:ATP-dependent peptidase activity"/>
    <property type="evidence" value="ECO:0007669"/>
    <property type="project" value="InterPro"/>
</dbReference>
<evidence type="ECO:0000256" key="5">
    <source>
        <dbReference type="ARBA" id="ARBA00022825"/>
    </source>
</evidence>
<dbReference type="PANTHER" id="PTHR10381:SF70">
    <property type="entry name" value="ATP-DEPENDENT CLP PROTEASE PROTEOLYTIC SUBUNIT"/>
    <property type="match status" value="1"/>
</dbReference>
<dbReference type="RefSeq" id="WP_079208160.1">
    <property type="nucleotide sequence ID" value="NZ_CP011859.1"/>
</dbReference>
<evidence type="ECO:0000313" key="8">
    <source>
        <dbReference type="EMBL" id="AQY22982.1"/>
    </source>
</evidence>
<proteinExistence type="inferred from homology"/>
<dbReference type="InterPro" id="IPR023562">
    <property type="entry name" value="ClpP/TepA"/>
</dbReference>
<evidence type="ECO:0000313" key="9">
    <source>
        <dbReference type="Proteomes" id="UP000189883"/>
    </source>
</evidence>
<reference evidence="8 9" key="1">
    <citation type="submission" date="2015-06" db="EMBL/GenBank/DDBJ databases">
        <title>R. anatipestifer strain HXb2 is the most virulent strain so far, and the genome sequence would help us uncover the pathogenesis.</title>
        <authorList>
            <person name="Hu Q."/>
            <person name="Qi J."/>
            <person name="Bo H."/>
            <person name="Liu G."/>
            <person name="Tao M."/>
            <person name="Ding Y."/>
            <person name="Xue Y."/>
        </authorList>
    </citation>
    <scope>NUCLEOTIDE SEQUENCE [LARGE SCALE GENOMIC DNA]</scope>
    <source>
        <strain evidence="8 9">HXb2</strain>
    </source>
</reference>
<dbReference type="PANTHER" id="PTHR10381">
    <property type="entry name" value="ATP-DEPENDENT CLP PROTEASE PROTEOLYTIC SUBUNIT"/>
    <property type="match status" value="1"/>
</dbReference>
<dbReference type="Gene3D" id="3.90.226.10">
    <property type="entry name" value="2-enoyl-CoA Hydratase, Chain A, domain 1"/>
    <property type="match status" value="1"/>
</dbReference>
<keyword evidence="4" id="KW-0378">Hydrolase</keyword>
<organism evidence="8 9">
    <name type="scientific">Riemerella anatipestifer</name>
    <name type="common">Moraxella anatipestifer</name>
    <dbReference type="NCBI Taxonomy" id="34085"/>
    <lineage>
        <taxon>Bacteria</taxon>
        <taxon>Pseudomonadati</taxon>
        <taxon>Bacteroidota</taxon>
        <taxon>Flavobacteriia</taxon>
        <taxon>Flavobacteriales</taxon>
        <taxon>Weeksellaceae</taxon>
        <taxon>Riemerella</taxon>
    </lineage>
</organism>
<dbReference type="CDD" id="cd07016">
    <property type="entry name" value="S14_ClpP_1"/>
    <property type="match status" value="1"/>
</dbReference>
<dbReference type="GO" id="GO:0006515">
    <property type="term" value="P:protein quality control for misfolded or incompletely synthesized proteins"/>
    <property type="evidence" value="ECO:0007669"/>
    <property type="project" value="TreeGrafter"/>
</dbReference>
<dbReference type="AlphaFoldDB" id="A0A1S7DV22"/>
<dbReference type="Pfam" id="PF00574">
    <property type="entry name" value="CLP_protease"/>
    <property type="match status" value="1"/>
</dbReference>
<evidence type="ECO:0000256" key="1">
    <source>
        <dbReference type="ARBA" id="ARBA00007039"/>
    </source>
</evidence>
<dbReference type="GO" id="GO:0004252">
    <property type="term" value="F:serine-type endopeptidase activity"/>
    <property type="evidence" value="ECO:0007669"/>
    <property type="project" value="InterPro"/>
</dbReference>
<keyword evidence="5" id="KW-0720">Serine protease</keyword>
<accession>A0A1S7DV22</accession>